<reference evidence="2 3" key="1">
    <citation type="submission" date="2016-10" db="EMBL/GenBank/DDBJ databases">
        <authorList>
            <person name="de Groot N.N."/>
        </authorList>
    </citation>
    <scope>NUCLEOTIDE SEQUENCE [LARGE SCALE GENOMIC DNA]</scope>
    <source>
        <strain evidence="2 3">DSM 16199</strain>
    </source>
</reference>
<name>A0A1I4EZ99_9RHOB</name>
<feature type="transmembrane region" description="Helical" evidence="1">
    <location>
        <begin position="36"/>
        <end position="58"/>
    </location>
</feature>
<evidence type="ECO:0000313" key="2">
    <source>
        <dbReference type="EMBL" id="SFL09461.1"/>
    </source>
</evidence>
<keyword evidence="1" id="KW-1133">Transmembrane helix</keyword>
<keyword evidence="1" id="KW-0812">Transmembrane</keyword>
<accession>A0A1I4EZ99</accession>
<organism evidence="2 3">
    <name type="scientific">Loktanella salsilacus</name>
    <dbReference type="NCBI Taxonomy" id="195913"/>
    <lineage>
        <taxon>Bacteria</taxon>
        <taxon>Pseudomonadati</taxon>
        <taxon>Pseudomonadota</taxon>
        <taxon>Alphaproteobacteria</taxon>
        <taxon>Rhodobacterales</taxon>
        <taxon>Roseobacteraceae</taxon>
        <taxon>Loktanella</taxon>
    </lineage>
</organism>
<protein>
    <submittedName>
        <fullName evidence="2">Uncharacterized protein</fullName>
    </submittedName>
</protein>
<keyword evidence="3" id="KW-1185">Reference proteome</keyword>
<sequence>MLPNPTIVPVDAKIAGQLQRWLISRESEVSDNNARVAVFAFGASAILTYATAGLPFLVSLGSGGLVSVTSSVMTANPNDWLTIGGMRALIHEGGRLERTYFLQVPSGDAEGAVYSGRLYEYVDTPIGEGKRIILWEVQGPVCVVPIISDIP</sequence>
<dbReference type="AlphaFoldDB" id="A0A1I4EZ99"/>
<keyword evidence="1" id="KW-0472">Membrane</keyword>
<dbReference type="Proteomes" id="UP000199550">
    <property type="component" value="Unassembled WGS sequence"/>
</dbReference>
<evidence type="ECO:0000313" key="3">
    <source>
        <dbReference type="Proteomes" id="UP000199550"/>
    </source>
</evidence>
<gene>
    <name evidence="2" type="ORF">SAMN04488004_107202</name>
</gene>
<evidence type="ECO:0000256" key="1">
    <source>
        <dbReference type="SAM" id="Phobius"/>
    </source>
</evidence>
<proteinExistence type="predicted"/>
<dbReference type="EMBL" id="FOTF01000007">
    <property type="protein sequence ID" value="SFL09461.1"/>
    <property type="molecule type" value="Genomic_DNA"/>
</dbReference>